<dbReference type="AlphaFoldDB" id="A0A8T0RYZ5"/>
<dbReference type="Proteomes" id="UP000823388">
    <property type="component" value="Chromosome 5N"/>
</dbReference>
<gene>
    <name evidence="1" type="ORF">PVAP13_5NG497686</name>
</gene>
<comment type="caution">
    <text evidence="1">The sequence shown here is derived from an EMBL/GenBank/DDBJ whole genome shotgun (WGS) entry which is preliminary data.</text>
</comment>
<dbReference type="EMBL" id="CM029046">
    <property type="protein sequence ID" value="KAG2591651.1"/>
    <property type="molecule type" value="Genomic_DNA"/>
</dbReference>
<keyword evidence="2" id="KW-1185">Reference proteome</keyword>
<evidence type="ECO:0000313" key="2">
    <source>
        <dbReference type="Proteomes" id="UP000823388"/>
    </source>
</evidence>
<protein>
    <submittedName>
        <fullName evidence="1">Uncharacterized protein</fullName>
    </submittedName>
</protein>
<accession>A0A8T0RYZ5</accession>
<proteinExistence type="predicted"/>
<sequence>MVRIQFSQKQIELPAATGRRGWTARAPQVGRESWGWLRRGARILRAARGLDRARVFPPLAPNPNHRVATCRHRATTCRQDQAARFRFRIGRGLPARARRCRRPAAQAERTTPWCREPCPHRMITNGETRRPGREKKCQTFRCFLGWNHIASHF</sequence>
<evidence type="ECO:0000313" key="1">
    <source>
        <dbReference type="EMBL" id="KAG2591651.1"/>
    </source>
</evidence>
<reference evidence="1" key="1">
    <citation type="submission" date="2020-05" db="EMBL/GenBank/DDBJ databases">
        <title>WGS assembly of Panicum virgatum.</title>
        <authorList>
            <person name="Lovell J.T."/>
            <person name="Jenkins J."/>
            <person name="Shu S."/>
            <person name="Juenger T.E."/>
            <person name="Schmutz J."/>
        </authorList>
    </citation>
    <scope>NUCLEOTIDE SEQUENCE</scope>
    <source>
        <strain evidence="1">AP13</strain>
    </source>
</reference>
<name>A0A8T0RYZ5_PANVG</name>
<organism evidence="1 2">
    <name type="scientific">Panicum virgatum</name>
    <name type="common">Blackwell switchgrass</name>
    <dbReference type="NCBI Taxonomy" id="38727"/>
    <lineage>
        <taxon>Eukaryota</taxon>
        <taxon>Viridiplantae</taxon>
        <taxon>Streptophyta</taxon>
        <taxon>Embryophyta</taxon>
        <taxon>Tracheophyta</taxon>
        <taxon>Spermatophyta</taxon>
        <taxon>Magnoliopsida</taxon>
        <taxon>Liliopsida</taxon>
        <taxon>Poales</taxon>
        <taxon>Poaceae</taxon>
        <taxon>PACMAD clade</taxon>
        <taxon>Panicoideae</taxon>
        <taxon>Panicodae</taxon>
        <taxon>Paniceae</taxon>
        <taxon>Panicinae</taxon>
        <taxon>Panicum</taxon>
        <taxon>Panicum sect. Hiantes</taxon>
    </lineage>
</organism>